<sequence length="72" mass="7186">MCMEASCSVCNKTSWKGCGAHIPGVLDLIAPGDWCTCKPSVDVGGRAYPPKAGSGKSAAEAAAEAAEAAQDS</sequence>
<dbReference type="PANTHER" id="PTHR34724:SF2">
    <property type="entry name" value="OS12G0596101 PROTEIN"/>
    <property type="match status" value="1"/>
</dbReference>
<dbReference type="PANTHER" id="PTHR34724">
    <property type="entry name" value="OS12G0596101 PROTEIN"/>
    <property type="match status" value="1"/>
</dbReference>
<name>A0A136J458_9PEZI</name>
<organism evidence="1 2">
    <name type="scientific">Microdochium bolleyi</name>
    <dbReference type="NCBI Taxonomy" id="196109"/>
    <lineage>
        <taxon>Eukaryota</taxon>
        <taxon>Fungi</taxon>
        <taxon>Dikarya</taxon>
        <taxon>Ascomycota</taxon>
        <taxon>Pezizomycotina</taxon>
        <taxon>Sordariomycetes</taxon>
        <taxon>Xylariomycetidae</taxon>
        <taxon>Xylariales</taxon>
        <taxon>Microdochiaceae</taxon>
        <taxon>Microdochium</taxon>
    </lineage>
</organism>
<evidence type="ECO:0000313" key="2">
    <source>
        <dbReference type="Proteomes" id="UP000070501"/>
    </source>
</evidence>
<reference evidence="2" key="1">
    <citation type="submission" date="2016-02" db="EMBL/GenBank/DDBJ databases">
        <title>Draft genome sequence of Microdochium bolleyi, a fungal endophyte of beachgrass.</title>
        <authorList>
            <consortium name="DOE Joint Genome Institute"/>
            <person name="David A.S."/>
            <person name="May G."/>
            <person name="Haridas S."/>
            <person name="Lim J."/>
            <person name="Wang M."/>
            <person name="Labutti K."/>
            <person name="Lipzen A."/>
            <person name="Barry K."/>
            <person name="Grigoriev I.V."/>
        </authorList>
    </citation>
    <scope>NUCLEOTIDE SEQUENCE [LARGE SCALE GENOMIC DNA]</scope>
    <source>
        <strain evidence="2">J235TASD1</strain>
    </source>
</reference>
<dbReference type="OrthoDB" id="88410at2759"/>
<dbReference type="EMBL" id="KQ964249">
    <property type="protein sequence ID" value="KXJ91967.1"/>
    <property type="molecule type" value="Genomic_DNA"/>
</dbReference>
<evidence type="ECO:0000313" key="1">
    <source>
        <dbReference type="EMBL" id="KXJ91967.1"/>
    </source>
</evidence>
<gene>
    <name evidence="1" type="ORF">Micbo1qcDRAFT_162033</name>
</gene>
<dbReference type="Proteomes" id="UP000070501">
    <property type="component" value="Unassembled WGS sequence"/>
</dbReference>
<proteinExistence type="predicted"/>
<dbReference type="InParanoid" id="A0A136J458"/>
<keyword evidence="2" id="KW-1185">Reference proteome</keyword>
<accession>A0A136J458</accession>
<dbReference type="AlphaFoldDB" id="A0A136J458"/>
<protein>
    <submittedName>
        <fullName evidence="1">Uncharacterized protein</fullName>
    </submittedName>
</protein>